<keyword evidence="9 10" id="KW-0143">Chaperone</keyword>
<keyword evidence="4 10" id="KW-0349">Heme</keyword>
<dbReference type="PANTHER" id="PTHR13932:SF5">
    <property type="entry name" value="RADICAL S-ADENOSYL METHIONINE DOMAIN-CONTAINING PROTEIN 1, MITOCHONDRIAL"/>
    <property type="match status" value="1"/>
</dbReference>
<keyword evidence="8 10" id="KW-0411">Iron-sulfur</keyword>
<organism evidence="13">
    <name type="scientific">Wolinella succinogenes (strain ATCC 29543 / DSM 1740 / CCUG 13145 / JCM 31913 / LMG 7466 / NCTC 11488 / FDC 602W)</name>
    <name type="common">Vibrio succinogenes</name>
    <dbReference type="NCBI Taxonomy" id="273121"/>
    <lineage>
        <taxon>Bacteria</taxon>
        <taxon>Pseudomonadati</taxon>
        <taxon>Campylobacterota</taxon>
        <taxon>Epsilonproteobacteria</taxon>
        <taxon>Campylobacterales</taxon>
        <taxon>Helicobacteraceae</taxon>
        <taxon>Wolinella</taxon>
    </lineage>
</organism>
<gene>
    <name evidence="12" type="ordered locus">WS1722</name>
</gene>
<dbReference type="InterPro" id="IPR004559">
    <property type="entry name" value="HemW-like"/>
</dbReference>
<keyword evidence="10" id="KW-0963">Cytoplasm</keyword>
<keyword evidence="13" id="KW-1185">Reference proteome</keyword>
<proteinExistence type="inferred from homology"/>
<keyword evidence="5 10" id="KW-0949">S-adenosyl-L-methionine</keyword>
<dbReference type="EMBL" id="BX571661">
    <property type="protein sequence ID" value="CAE10747.1"/>
    <property type="molecule type" value="Genomic_DNA"/>
</dbReference>
<dbReference type="InterPro" id="IPR058240">
    <property type="entry name" value="rSAM_sf"/>
</dbReference>
<dbReference type="eggNOG" id="COG0635">
    <property type="taxonomic scope" value="Bacteria"/>
</dbReference>
<dbReference type="InterPro" id="IPR007197">
    <property type="entry name" value="rSAM"/>
</dbReference>
<dbReference type="KEGG" id="wsu:WS1722"/>
<dbReference type="GO" id="GO:0046872">
    <property type="term" value="F:metal ion binding"/>
    <property type="evidence" value="ECO:0007669"/>
    <property type="project" value="UniProtKB-UniRule"/>
</dbReference>
<evidence type="ECO:0000313" key="13">
    <source>
        <dbReference type="Proteomes" id="UP000000422"/>
    </source>
</evidence>
<dbReference type="HOGENOM" id="CLU_027579_2_2_7"/>
<evidence type="ECO:0000313" key="12">
    <source>
        <dbReference type="EMBL" id="CAE10747.1"/>
    </source>
</evidence>
<dbReference type="GO" id="GO:0004109">
    <property type="term" value="F:coproporphyrinogen oxidase activity"/>
    <property type="evidence" value="ECO:0007669"/>
    <property type="project" value="InterPro"/>
</dbReference>
<dbReference type="SFLD" id="SFLDG01065">
    <property type="entry name" value="anaerobic_coproporphyrinogen-I"/>
    <property type="match status" value="1"/>
</dbReference>
<dbReference type="Gene3D" id="3.20.20.70">
    <property type="entry name" value="Aldolase class I"/>
    <property type="match status" value="1"/>
</dbReference>
<evidence type="ECO:0000256" key="10">
    <source>
        <dbReference type="RuleBase" id="RU364116"/>
    </source>
</evidence>
<keyword evidence="10" id="KW-0004">4Fe-4S</keyword>
<feature type="domain" description="Radical SAM core" evidence="11">
    <location>
        <begin position="1"/>
        <end position="230"/>
    </location>
</feature>
<comment type="function">
    <text evidence="10">Probably acts as a heme chaperone, transferring heme to an unknown acceptor. Binds one molecule of heme per monomer, possibly covalently. Binds 1 [4Fe-4S] cluster. The cluster is coordinated with 3 cysteines and an exchangeable S-adenosyl-L-methionine.</text>
</comment>
<evidence type="ECO:0000256" key="5">
    <source>
        <dbReference type="ARBA" id="ARBA00022691"/>
    </source>
</evidence>
<dbReference type="InterPro" id="IPR006638">
    <property type="entry name" value="Elp3/MiaA/NifB-like_rSAM"/>
</dbReference>
<dbReference type="InterPro" id="IPR034505">
    <property type="entry name" value="Coproporphyrinogen-III_oxidase"/>
</dbReference>
<dbReference type="SFLD" id="SFLDF00562">
    <property type="entry name" value="HemN-like__clustered_with_heat"/>
    <property type="match status" value="1"/>
</dbReference>
<comment type="cofactor">
    <cofactor evidence="1">
        <name>[4Fe-4S] cluster</name>
        <dbReference type="ChEBI" id="CHEBI:49883"/>
    </cofactor>
</comment>
<dbReference type="SMART" id="SM00729">
    <property type="entry name" value="Elp3"/>
    <property type="match status" value="1"/>
</dbReference>
<dbReference type="Proteomes" id="UP000000422">
    <property type="component" value="Chromosome"/>
</dbReference>
<dbReference type="NCBIfam" id="TIGR00539">
    <property type="entry name" value="hemN_rel"/>
    <property type="match status" value="1"/>
</dbReference>
<dbReference type="CDD" id="cd01335">
    <property type="entry name" value="Radical_SAM"/>
    <property type="match status" value="1"/>
</dbReference>
<comment type="subcellular location">
    <subcellularLocation>
        <location evidence="10">Cytoplasm</location>
    </subcellularLocation>
</comment>
<dbReference type="PROSITE" id="PS51918">
    <property type="entry name" value="RADICAL_SAM"/>
    <property type="match status" value="1"/>
</dbReference>
<evidence type="ECO:0000256" key="1">
    <source>
        <dbReference type="ARBA" id="ARBA00001966"/>
    </source>
</evidence>
<accession>Q7M8D2</accession>
<dbReference type="PANTHER" id="PTHR13932">
    <property type="entry name" value="COPROPORPHYRINIGEN III OXIDASE"/>
    <property type="match status" value="1"/>
</dbReference>
<dbReference type="RefSeq" id="WP_011139531.1">
    <property type="nucleotide sequence ID" value="NC_005090.1"/>
</dbReference>
<dbReference type="GO" id="GO:0006779">
    <property type="term" value="P:porphyrin-containing compound biosynthetic process"/>
    <property type="evidence" value="ECO:0007669"/>
    <property type="project" value="InterPro"/>
</dbReference>
<dbReference type="GO" id="GO:0051539">
    <property type="term" value="F:4 iron, 4 sulfur cluster binding"/>
    <property type="evidence" value="ECO:0007669"/>
    <property type="project" value="UniProtKB-UniRule"/>
</dbReference>
<reference evidence="12 13" key="1">
    <citation type="journal article" date="2003" name="Proc. Natl. Acad. Sci. U.S.A.">
        <title>Complete genome sequence and analysis of Wolinella succinogenes.</title>
        <authorList>
            <person name="Baar C."/>
            <person name="Eppinger M."/>
            <person name="Raddatz G."/>
            <person name="Simon JM."/>
            <person name="Lanz C."/>
            <person name="Klimmek O."/>
            <person name="Nandakumar R."/>
            <person name="Gross R."/>
            <person name="Rosinus A."/>
            <person name="Keller H."/>
            <person name="Jagtap P."/>
            <person name="Linke B."/>
            <person name="Meyer F."/>
            <person name="Lederer H."/>
            <person name="Schuster S.C."/>
        </authorList>
    </citation>
    <scope>NUCLEOTIDE SEQUENCE [LARGE SCALE GENOMIC DNA]</scope>
    <source>
        <strain evidence="13">ATCC 29543 / DSM 1740 / CCUG 13145 / JCM 31913 / LMG 7466 / NCTC 11488 / FDC 602W</strain>
    </source>
</reference>
<dbReference type="InterPro" id="IPR013785">
    <property type="entry name" value="Aldolase_TIM"/>
</dbReference>
<evidence type="ECO:0000256" key="7">
    <source>
        <dbReference type="ARBA" id="ARBA00023004"/>
    </source>
</evidence>
<evidence type="ECO:0000256" key="2">
    <source>
        <dbReference type="ARBA" id="ARBA00006100"/>
    </source>
</evidence>
<comment type="similarity">
    <text evidence="2">Belongs to the anaerobic coproporphyrinogen-III oxidase family. HemW subfamily.</text>
</comment>
<keyword evidence="7 10" id="KW-0408">Iron</keyword>
<keyword evidence="6 10" id="KW-0479">Metal-binding</keyword>
<dbReference type="STRING" id="273121.WS1722"/>
<dbReference type="SFLD" id="SFLDS00029">
    <property type="entry name" value="Radical_SAM"/>
    <property type="match status" value="1"/>
</dbReference>
<evidence type="ECO:0000256" key="3">
    <source>
        <dbReference type="ARBA" id="ARBA00017228"/>
    </source>
</evidence>
<evidence type="ECO:0000256" key="9">
    <source>
        <dbReference type="ARBA" id="ARBA00023186"/>
    </source>
</evidence>
<evidence type="ECO:0000259" key="11">
    <source>
        <dbReference type="PROSITE" id="PS51918"/>
    </source>
</evidence>
<evidence type="ECO:0000256" key="6">
    <source>
        <dbReference type="ARBA" id="ARBA00022723"/>
    </source>
</evidence>
<dbReference type="SUPFAM" id="SSF102114">
    <property type="entry name" value="Radical SAM enzymes"/>
    <property type="match status" value="1"/>
</dbReference>
<sequence length="346" mass="39239">MLLYFHIPFCASKCGYCAFDSRSAPSSWHAPYMQALLVALKSELAKLKEERIESVYFGGGTPTLLDSHLFEPLFERFSPYLSKEAEITIEANPRSLTPSWAERMHSFGVNRVSLGVQSFERKKLAWLERDHGEGEIERAMESLLKARIKHISIDLIYDTPLDSPTLLSKEIQRASTLPIDHLSAYSLTLEEGSRFFAKGQKGMEGESYASLVRERLGEDGFVQYEVSNYARGYRSSHNLGYWMAKDYIGVGAGAVGCLGGVRYYPAKEIERYIKEPLWREEEPLSHEDKRLERLFLGLRSEVGIAPHEANRSKLELLLSGGKVREERGRILANDLFLADEIALYLS</sequence>
<evidence type="ECO:0000256" key="4">
    <source>
        <dbReference type="ARBA" id="ARBA00022617"/>
    </source>
</evidence>
<name>Q7M8D2_WOLSU</name>
<dbReference type="AlphaFoldDB" id="Q7M8D2"/>
<protein>
    <recommendedName>
        <fullName evidence="3 10">Heme chaperone HemW</fullName>
    </recommendedName>
</protein>
<dbReference type="GO" id="GO:0005737">
    <property type="term" value="C:cytoplasm"/>
    <property type="evidence" value="ECO:0007669"/>
    <property type="project" value="UniProtKB-SubCell"/>
</dbReference>
<evidence type="ECO:0000256" key="8">
    <source>
        <dbReference type="ARBA" id="ARBA00023014"/>
    </source>
</evidence>
<dbReference type="Pfam" id="PF04055">
    <property type="entry name" value="Radical_SAM"/>
    <property type="match status" value="1"/>
</dbReference>